<evidence type="ECO:0000313" key="5">
    <source>
        <dbReference type="Proteomes" id="UP000054166"/>
    </source>
</evidence>
<sequence>MSASKKDIYIVIGGSGFLGKHIVQGLLDRGDSVSVFDIVQRYHDVPFYSGDITEEGSVAQALQKSGATCIIHTASPPHGLDAAIYWKVNVEGTKAIVAAAQSIGVAKLVYTSSCGVIFNGEDHTDVDERMPYPAVPMDAYNESKAKAETIVLEANGKQGLLTVALRPSGIFGPGDRQVMHGIHQVYERNQTHFQIGDNQNLFDWTYVGNVAYAHILAADKLVPSSTDDWQSDTPTLKEEEQDILFYPLPSISLTTGSHRVPTSEARPLGPYITRPADGDKIEAAFNKPYSQFVTETSRPVIRSRFDQFSDVALARSKTAPLDVAGQVFIITNGEPTYFWDFIRVVFHHLDLSRAQMGLPPRKQKSLIKFSRPVAMVLAGLAEWWGRLVGKEAAFTKFRVQFSCVDRYYNIEKARRVLGYEPQVGLEEGIKRMFEVRRLS</sequence>
<dbReference type="HOGENOM" id="CLU_007383_6_8_1"/>
<comment type="similarity">
    <text evidence="1">Belongs to the 3-beta-HSD family.</text>
</comment>
<keyword evidence="5" id="KW-1185">Reference proteome</keyword>
<dbReference type="Proteomes" id="UP000054166">
    <property type="component" value="Unassembled WGS sequence"/>
</dbReference>
<dbReference type="Pfam" id="PF01073">
    <property type="entry name" value="3Beta_HSD"/>
    <property type="match status" value="1"/>
</dbReference>
<gene>
    <name evidence="4" type="ORF">PILCRDRAFT_61334</name>
</gene>
<dbReference type="InterPro" id="IPR050177">
    <property type="entry name" value="Lipid_A_modif_metabolic_enz"/>
</dbReference>
<dbReference type="OrthoDB" id="10058185at2759"/>
<dbReference type="SUPFAM" id="SSF51735">
    <property type="entry name" value="NAD(P)-binding Rossmann-fold domains"/>
    <property type="match status" value="1"/>
</dbReference>
<organism evidence="4 5">
    <name type="scientific">Piloderma croceum (strain F 1598)</name>
    <dbReference type="NCBI Taxonomy" id="765440"/>
    <lineage>
        <taxon>Eukaryota</taxon>
        <taxon>Fungi</taxon>
        <taxon>Dikarya</taxon>
        <taxon>Basidiomycota</taxon>
        <taxon>Agaricomycotina</taxon>
        <taxon>Agaricomycetes</taxon>
        <taxon>Agaricomycetidae</taxon>
        <taxon>Atheliales</taxon>
        <taxon>Atheliaceae</taxon>
        <taxon>Piloderma</taxon>
    </lineage>
</organism>
<protein>
    <recommendedName>
        <fullName evidence="3">3-beta hydroxysteroid dehydrogenase/isomerase domain-containing protein</fullName>
    </recommendedName>
</protein>
<name>A0A0C3CHK6_PILCF</name>
<dbReference type="AlphaFoldDB" id="A0A0C3CHK6"/>
<dbReference type="FunCoup" id="A0A0C3CHK6">
    <property type="interactions" value="142"/>
</dbReference>
<feature type="domain" description="3-beta hydroxysteroid dehydrogenase/isomerase" evidence="3">
    <location>
        <begin position="10"/>
        <end position="223"/>
    </location>
</feature>
<evidence type="ECO:0000313" key="4">
    <source>
        <dbReference type="EMBL" id="KIM89272.1"/>
    </source>
</evidence>
<dbReference type="InterPro" id="IPR002225">
    <property type="entry name" value="3Beta_OHSteriod_DH/Estase"/>
</dbReference>
<dbReference type="InterPro" id="IPR036291">
    <property type="entry name" value="NAD(P)-bd_dom_sf"/>
</dbReference>
<reference evidence="4 5" key="1">
    <citation type="submission" date="2014-04" db="EMBL/GenBank/DDBJ databases">
        <authorList>
            <consortium name="DOE Joint Genome Institute"/>
            <person name="Kuo A."/>
            <person name="Tarkka M."/>
            <person name="Buscot F."/>
            <person name="Kohler A."/>
            <person name="Nagy L.G."/>
            <person name="Floudas D."/>
            <person name="Copeland A."/>
            <person name="Barry K.W."/>
            <person name="Cichocki N."/>
            <person name="Veneault-Fourrey C."/>
            <person name="LaButti K."/>
            <person name="Lindquist E.A."/>
            <person name="Lipzen A."/>
            <person name="Lundell T."/>
            <person name="Morin E."/>
            <person name="Murat C."/>
            <person name="Sun H."/>
            <person name="Tunlid A."/>
            <person name="Henrissat B."/>
            <person name="Grigoriev I.V."/>
            <person name="Hibbett D.S."/>
            <person name="Martin F."/>
            <person name="Nordberg H.P."/>
            <person name="Cantor M.N."/>
            <person name="Hua S.X."/>
        </authorList>
    </citation>
    <scope>NUCLEOTIDE SEQUENCE [LARGE SCALE GENOMIC DNA]</scope>
    <source>
        <strain evidence="4 5">F 1598</strain>
    </source>
</reference>
<dbReference type="GO" id="GO:0006694">
    <property type="term" value="P:steroid biosynthetic process"/>
    <property type="evidence" value="ECO:0007669"/>
    <property type="project" value="InterPro"/>
</dbReference>
<evidence type="ECO:0000259" key="3">
    <source>
        <dbReference type="Pfam" id="PF01073"/>
    </source>
</evidence>
<reference evidence="5" key="2">
    <citation type="submission" date="2015-01" db="EMBL/GenBank/DDBJ databases">
        <title>Evolutionary Origins and Diversification of the Mycorrhizal Mutualists.</title>
        <authorList>
            <consortium name="DOE Joint Genome Institute"/>
            <consortium name="Mycorrhizal Genomics Consortium"/>
            <person name="Kohler A."/>
            <person name="Kuo A."/>
            <person name="Nagy L.G."/>
            <person name="Floudas D."/>
            <person name="Copeland A."/>
            <person name="Barry K.W."/>
            <person name="Cichocki N."/>
            <person name="Veneault-Fourrey C."/>
            <person name="LaButti K."/>
            <person name="Lindquist E.A."/>
            <person name="Lipzen A."/>
            <person name="Lundell T."/>
            <person name="Morin E."/>
            <person name="Murat C."/>
            <person name="Riley R."/>
            <person name="Ohm R."/>
            <person name="Sun H."/>
            <person name="Tunlid A."/>
            <person name="Henrissat B."/>
            <person name="Grigoriev I.V."/>
            <person name="Hibbett D.S."/>
            <person name="Martin F."/>
        </authorList>
    </citation>
    <scope>NUCLEOTIDE SEQUENCE [LARGE SCALE GENOMIC DNA]</scope>
    <source>
        <strain evidence="5">F 1598</strain>
    </source>
</reference>
<dbReference type="EMBL" id="KN832975">
    <property type="protein sequence ID" value="KIM89272.1"/>
    <property type="molecule type" value="Genomic_DNA"/>
</dbReference>
<evidence type="ECO:0000256" key="1">
    <source>
        <dbReference type="ARBA" id="ARBA00009219"/>
    </source>
</evidence>
<dbReference type="InParanoid" id="A0A0C3CHK6"/>
<dbReference type="STRING" id="765440.A0A0C3CHK6"/>
<dbReference type="PANTHER" id="PTHR43245:SF51">
    <property type="entry name" value="SHORT CHAIN DEHYDROGENASE_REDUCTASE FAMILY 42E, MEMBER 2"/>
    <property type="match status" value="1"/>
</dbReference>
<dbReference type="PANTHER" id="PTHR43245">
    <property type="entry name" value="BIFUNCTIONAL POLYMYXIN RESISTANCE PROTEIN ARNA"/>
    <property type="match status" value="1"/>
</dbReference>
<proteinExistence type="inferred from homology"/>
<keyword evidence="2" id="KW-0560">Oxidoreductase</keyword>
<dbReference type="GO" id="GO:0016616">
    <property type="term" value="F:oxidoreductase activity, acting on the CH-OH group of donors, NAD or NADP as acceptor"/>
    <property type="evidence" value="ECO:0007669"/>
    <property type="project" value="InterPro"/>
</dbReference>
<evidence type="ECO:0000256" key="2">
    <source>
        <dbReference type="ARBA" id="ARBA00023002"/>
    </source>
</evidence>
<accession>A0A0C3CHK6</accession>
<dbReference type="Gene3D" id="3.40.50.720">
    <property type="entry name" value="NAD(P)-binding Rossmann-like Domain"/>
    <property type="match status" value="2"/>
</dbReference>